<keyword evidence="2" id="KW-0808">Transferase</keyword>
<evidence type="ECO:0000256" key="3">
    <source>
        <dbReference type="ARBA" id="ARBA00023315"/>
    </source>
</evidence>
<dbReference type="PANTHER" id="PTHR31623">
    <property type="entry name" value="F21J9.9"/>
    <property type="match status" value="1"/>
</dbReference>
<dbReference type="InterPro" id="IPR023213">
    <property type="entry name" value="CAT-like_dom_sf"/>
</dbReference>
<dbReference type="EMBL" id="OY731401">
    <property type="protein sequence ID" value="CAJ1950191.1"/>
    <property type="molecule type" value="Genomic_DNA"/>
</dbReference>
<dbReference type="AlphaFoldDB" id="A0AA86SM25"/>
<dbReference type="Gene3D" id="3.30.559.10">
    <property type="entry name" value="Chloramphenicol acetyltransferase-like domain"/>
    <property type="match status" value="3"/>
</dbReference>
<evidence type="ECO:0000313" key="5">
    <source>
        <dbReference type="Proteomes" id="UP001189624"/>
    </source>
</evidence>
<dbReference type="GO" id="GO:0016746">
    <property type="term" value="F:acyltransferase activity"/>
    <property type="evidence" value="ECO:0007669"/>
    <property type="project" value="UniProtKB-KW"/>
</dbReference>
<dbReference type="Proteomes" id="UP001189624">
    <property type="component" value="Chromosome 4"/>
</dbReference>
<accession>A0AA86SM25</accession>
<reference evidence="4" key="1">
    <citation type="submission" date="2023-10" db="EMBL/GenBank/DDBJ databases">
        <authorList>
            <person name="Domelevo Entfellner J.-B."/>
        </authorList>
    </citation>
    <scope>NUCLEOTIDE SEQUENCE</scope>
</reference>
<gene>
    <name evidence="4" type="ORF">AYBTSS11_LOCUS14123</name>
</gene>
<dbReference type="Gramene" id="rna-AYBTSS11_LOCUS14123">
    <property type="protein sequence ID" value="CAJ1950191.1"/>
    <property type="gene ID" value="gene-AYBTSS11_LOCUS14123"/>
</dbReference>
<comment type="similarity">
    <text evidence="1">Belongs to the plant acyltransferase family.</text>
</comment>
<dbReference type="Pfam" id="PF02458">
    <property type="entry name" value="Transferase"/>
    <property type="match status" value="2"/>
</dbReference>
<evidence type="ECO:0000313" key="4">
    <source>
        <dbReference type="EMBL" id="CAJ1950191.1"/>
    </source>
</evidence>
<dbReference type="PANTHER" id="PTHR31623:SF110">
    <property type="entry name" value="VINORINE SYNTHASE-LIKE"/>
    <property type="match status" value="1"/>
</dbReference>
<evidence type="ECO:0000256" key="1">
    <source>
        <dbReference type="ARBA" id="ARBA00009861"/>
    </source>
</evidence>
<sequence>MKVEVEIISREEIRPSSPTPSHLRVFRLSLLDHIIPSPYDPIILFYTSPKSETTSLSPEEDLSIECNDEEGSNSGTYVTYIRVNIFECGGIAIGMCISHRILDKAALSTFIKGWTERAMDCKWVTRRFLFRNSAIATQGSNIRNRKLQTFGDGFCYAVEVPHGVSKARFVTERPSLVTHLVNLRRKMDVALCPEHAMENLLWLMVAESLGNNEMGFEELVGKLRSAISKVDKEFVEELRGDKGSWCNFGFYEDDFGWAKPTWVSGVGSIDSVSMFMNLIILVDTRLGDGIKAWVTLKEEDMTHLKANPELLTCATLDPSPLIMSSVA</sequence>
<evidence type="ECO:0000256" key="2">
    <source>
        <dbReference type="ARBA" id="ARBA00022679"/>
    </source>
</evidence>
<keyword evidence="5" id="KW-1185">Reference proteome</keyword>
<organism evidence="4 5">
    <name type="scientific">Sphenostylis stenocarpa</name>
    <dbReference type="NCBI Taxonomy" id="92480"/>
    <lineage>
        <taxon>Eukaryota</taxon>
        <taxon>Viridiplantae</taxon>
        <taxon>Streptophyta</taxon>
        <taxon>Embryophyta</taxon>
        <taxon>Tracheophyta</taxon>
        <taxon>Spermatophyta</taxon>
        <taxon>Magnoliopsida</taxon>
        <taxon>eudicotyledons</taxon>
        <taxon>Gunneridae</taxon>
        <taxon>Pentapetalae</taxon>
        <taxon>rosids</taxon>
        <taxon>fabids</taxon>
        <taxon>Fabales</taxon>
        <taxon>Fabaceae</taxon>
        <taxon>Papilionoideae</taxon>
        <taxon>50 kb inversion clade</taxon>
        <taxon>NPAAA clade</taxon>
        <taxon>indigoferoid/millettioid clade</taxon>
        <taxon>Phaseoleae</taxon>
        <taxon>Sphenostylis</taxon>
    </lineage>
</organism>
<keyword evidence="3" id="KW-0012">Acyltransferase</keyword>
<proteinExistence type="inferred from homology"/>
<name>A0AA86SM25_9FABA</name>
<protein>
    <submittedName>
        <fullName evidence="4">Uncharacterized protein</fullName>
    </submittedName>
</protein>